<evidence type="ECO:0000313" key="2">
    <source>
        <dbReference type="EMBL" id="KAG7480343.1"/>
    </source>
</evidence>
<feature type="compositionally biased region" description="Basic and acidic residues" evidence="1">
    <location>
        <begin position="75"/>
        <end position="87"/>
    </location>
</feature>
<proteinExistence type="predicted"/>
<dbReference type="EMBL" id="JAGKHQ010000020">
    <property type="protein sequence ID" value="KAG7480343.1"/>
    <property type="molecule type" value="Genomic_DNA"/>
</dbReference>
<comment type="caution">
    <text evidence="2">The sequence shown here is derived from an EMBL/GenBank/DDBJ whole genome shotgun (WGS) entry which is preliminary data.</text>
</comment>
<protein>
    <submittedName>
        <fullName evidence="2">Uncharacterized protein</fullName>
    </submittedName>
</protein>
<evidence type="ECO:0000313" key="3">
    <source>
        <dbReference type="Proteomes" id="UP000693946"/>
    </source>
</evidence>
<evidence type="ECO:0000256" key="1">
    <source>
        <dbReference type="SAM" id="MobiDB-lite"/>
    </source>
</evidence>
<accession>A0AAV6PZB8</accession>
<organism evidence="2 3">
    <name type="scientific">Solea senegalensis</name>
    <name type="common">Senegalese sole</name>
    <dbReference type="NCBI Taxonomy" id="28829"/>
    <lineage>
        <taxon>Eukaryota</taxon>
        <taxon>Metazoa</taxon>
        <taxon>Chordata</taxon>
        <taxon>Craniata</taxon>
        <taxon>Vertebrata</taxon>
        <taxon>Euteleostomi</taxon>
        <taxon>Actinopterygii</taxon>
        <taxon>Neopterygii</taxon>
        <taxon>Teleostei</taxon>
        <taxon>Neoteleostei</taxon>
        <taxon>Acanthomorphata</taxon>
        <taxon>Carangaria</taxon>
        <taxon>Pleuronectiformes</taxon>
        <taxon>Pleuronectoidei</taxon>
        <taxon>Soleidae</taxon>
        <taxon>Solea</taxon>
    </lineage>
</organism>
<keyword evidence="3" id="KW-1185">Reference proteome</keyword>
<reference evidence="2 3" key="1">
    <citation type="journal article" date="2021" name="Sci. Rep.">
        <title>Chromosome anchoring in Senegalese sole (Solea senegalensis) reveals sex-associated markers and genome rearrangements in flatfish.</title>
        <authorList>
            <person name="Guerrero-Cozar I."/>
            <person name="Gomez-Garrido J."/>
            <person name="Berbel C."/>
            <person name="Martinez-Blanch J.F."/>
            <person name="Alioto T."/>
            <person name="Claros M.G."/>
            <person name="Gagnaire P.A."/>
            <person name="Manchado M."/>
        </authorList>
    </citation>
    <scope>NUCLEOTIDE SEQUENCE [LARGE SCALE GENOMIC DNA]</scope>
    <source>
        <strain evidence="2">Sse05_10M</strain>
    </source>
</reference>
<dbReference type="Proteomes" id="UP000693946">
    <property type="component" value="Linkage Group LG8"/>
</dbReference>
<name>A0AAV6PZB8_SOLSE</name>
<gene>
    <name evidence="2" type="ORF">JOB18_049152</name>
</gene>
<dbReference type="AlphaFoldDB" id="A0AAV6PZB8"/>
<sequence>MRAVDGRLRHSSSIHVYVAPQKRQKSQRAASDLWRLPASENQRPHSKPNRATSVDYKAALSGAPWRRSEVNTGRENGRVRKWEERQKGRGRRRASPIPEIHLNLCANKSQRFPWRRRGHSLQSGHGVDTVWTRRGRLCHLH</sequence>
<feature type="region of interest" description="Disordered" evidence="1">
    <location>
        <begin position="18"/>
        <end position="95"/>
    </location>
</feature>